<dbReference type="Proteomes" id="UP000800092">
    <property type="component" value="Unassembled WGS sequence"/>
</dbReference>
<accession>A0A6A6GWA0</accession>
<dbReference type="OrthoDB" id="5419315at2759"/>
<dbReference type="Gene3D" id="3.90.1150.10">
    <property type="entry name" value="Aspartate Aminotransferase, domain 1"/>
    <property type="match status" value="1"/>
</dbReference>
<sequence length="522" mass="55916">MSPHAISDDSNVVIENPKKPAIQDDVDQTPQAQSAVLHRSLHTLPLTVIGGQGSYLHLANGQRILDASTGAAVACLGHGHPRIAAAVAAQMSTISYAHSLFFSTDAAEELCRLLVNSTALPSHSAKSDSGSFSAGEPAMARAYIVSSGSEAMEAALKLARQYFLELPVPQPQRTRFIARRESYHGNTLGALGVGGHAGRREKYAPILVGEEVVSHVSACNAYRGMREGETEEEYAERLARELDVEFERVGGDRVCAFVAEPVVGAALGCVPPVPGYFKAVQRVCHKHGALLILDEVMSGMGRIGSMHAWQDPDIDVIPDIQTIGKALGGGYMPVAGVLVNKRIVDVLQRGTGAFGHGQTYQGHPVACQAAVEVQKEIMENGLIDNVKVMGAILGQGLKKRLKDCPNVGNVRGKGLFWGVSGFNFDTVNATDAQVQQIEFVRDKKTKEPFAPKEEVAMSIHEKGMENPYNISMYPGTGSADGKSGDHVLVAPAFNVTKEEIERIVELTAGVIGDFFAVKCEPW</sequence>
<dbReference type="Pfam" id="PF00202">
    <property type="entry name" value="Aminotran_3"/>
    <property type="match status" value="1"/>
</dbReference>
<dbReference type="SUPFAM" id="SSF53383">
    <property type="entry name" value="PLP-dependent transferases"/>
    <property type="match status" value="1"/>
</dbReference>
<keyword evidence="2 3" id="KW-0663">Pyridoxal phosphate</keyword>
<keyword evidence="5" id="KW-1185">Reference proteome</keyword>
<proteinExistence type="inferred from homology"/>
<dbReference type="GO" id="GO:0030170">
    <property type="term" value="F:pyridoxal phosphate binding"/>
    <property type="evidence" value="ECO:0007669"/>
    <property type="project" value="InterPro"/>
</dbReference>
<keyword evidence="4" id="KW-0808">Transferase</keyword>
<dbReference type="Gene3D" id="3.40.640.10">
    <property type="entry name" value="Type I PLP-dependent aspartate aminotransferase-like (Major domain)"/>
    <property type="match status" value="1"/>
</dbReference>
<gene>
    <name evidence="4" type="ORF">EV356DRAFT_520192</name>
</gene>
<organism evidence="4 5">
    <name type="scientific">Viridothelium virens</name>
    <name type="common">Speckled blister lichen</name>
    <name type="synonym">Trypethelium virens</name>
    <dbReference type="NCBI Taxonomy" id="1048519"/>
    <lineage>
        <taxon>Eukaryota</taxon>
        <taxon>Fungi</taxon>
        <taxon>Dikarya</taxon>
        <taxon>Ascomycota</taxon>
        <taxon>Pezizomycotina</taxon>
        <taxon>Dothideomycetes</taxon>
        <taxon>Dothideomycetes incertae sedis</taxon>
        <taxon>Trypetheliales</taxon>
        <taxon>Trypetheliaceae</taxon>
        <taxon>Viridothelium</taxon>
    </lineage>
</organism>
<dbReference type="PANTHER" id="PTHR43094">
    <property type="entry name" value="AMINOTRANSFERASE"/>
    <property type="match status" value="1"/>
</dbReference>
<dbReference type="EMBL" id="ML991848">
    <property type="protein sequence ID" value="KAF2230056.1"/>
    <property type="molecule type" value="Genomic_DNA"/>
</dbReference>
<comment type="similarity">
    <text evidence="1 3">Belongs to the class-III pyridoxal-phosphate-dependent aminotransferase family.</text>
</comment>
<dbReference type="AlphaFoldDB" id="A0A6A6GWA0"/>
<dbReference type="GO" id="GO:0005829">
    <property type="term" value="C:cytosol"/>
    <property type="evidence" value="ECO:0007669"/>
    <property type="project" value="TreeGrafter"/>
</dbReference>
<dbReference type="CDD" id="cd00610">
    <property type="entry name" value="OAT_like"/>
    <property type="match status" value="1"/>
</dbReference>
<dbReference type="GO" id="GO:0008483">
    <property type="term" value="F:transaminase activity"/>
    <property type="evidence" value="ECO:0007669"/>
    <property type="project" value="InterPro"/>
</dbReference>
<protein>
    <submittedName>
        <fullName evidence="4">PLP-dependent transferase</fullName>
    </submittedName>
</protein>
<dbReference type="InterPro" id="IPR015422">
    <property type="entry name" value="PyrdxlP-dep_Trfase_small"/>
</dbReference>
<dbReference type="PANTHER" id="PTHR43094:SF1">
    <property type="entry name" value="AMINOTRANSFERASE CLASS-III"/>
    <property type="match status" value="1"/>
</dbReference>
<evidence type="ECO:0000256" key="1">
    <source>
        <dbReference type="ARBA" id="ARBA00008954"/>
    </source>
</evidence>
<reference evidence="4" key="1">
    <citation type="journal article" date="2020" name="Stud. Mycol.">
        <title>101 Dothideomycetes genomes: a test case for predicting lifestyles and emergence of pathogens.</title>
        <authorList>
            <person name="Haridas S."/>
            <person name="Albert R."/>
            <person name="Binder M."/>
            <person name="Bloem J."/>
            <person name="Labutti K."/>
            <person name="Salamov A."/>
            <person name="Andreopoulos B."/>
            <person name="Baker S."/>
            <person name="Barry K."/>
            <person name="Bills G."/>
            <person name="Bluhm B."/>
            <person name="Cannon C."/>
            <person name="Castanera R."/>
            <person name="Culley D."/>
            <person name="Daum C."/>
            <person name="Ezra D."/>
            <person name="Gonzalez J."/>
            <person name="Henrissat B."/>
            <person name="Kuo A."/>
            <person name="Liang C."/>
            <person name="Lipzen A."/>
            <person name="Lutzoni F."/>
            <person name="Magnuson J."/>
            <person name="Mondo S."/>
            <person name="Nolan M."/>
            <person name="Ohm R."/>
            <person name="Pangilinan J."/>
            <person name="Park H.-J."/>
            <person name="Ramirez L."/>
            <person name="Alfaro M."/>
            <person name="Sun H."/>
            <person name="Tritt A."/>
            <person name="Yoshinaga Y."/>
            <person name="Zwiers L.-H."/>
            <person name="Turgeon B."/>
            <person name="Goodwin S."/>
            <person name="Spatafora J."/>
            <person name="Crous P."/>
            <person name="Grigoriev I."/>
        </authorList>
    </citation>
    <scope>NUCLEOTIDE SEQUENCE</scope>
    <source>
        <strain evidence="4">Tuck. ex Michener</strain>
    </source>
</reference>
<dbReference type="InterPro" id="IPR015424">
    <property type="entry name" value="PyrdxlP-dep_Trfase"/>
</dbReference>
<evidence type="ECO:0000256" key="2">
    <source>
        <dbReference type="ARBA" id="ARBA00022898"/>
    </source>
</evidence>
<name>A0A6A6GWA0_VIRVR</name>
<dbReference type="NCBIfam" id="NF005685">
    <property type="entry name" value="PRK07483.1"/>
    <property type="match status" value="1"/>
</dbReference>
<evidence type="ECO:0000313" key="5">
    <source>
        <dbReference type="Proteomes" id="UP000800092"/>
    </source>
</evidence>
<dbReference type="InterPro" id="IPR015421">
    <property type="entry name" value="PyrdxlP-dep_Trfase_major"/>
</dbReference>
<evidence type="ECO:0000256" key="3">
    <source>
        <dbReference type="RuleBase" id="RU003560"/>
    </source>
</evidence>
<evidence type="ECO:0000313" key="4">
    <source>
        <dbReference type="EMBL" id="KAF2230056.1"/>
    </source>
</evidence>
<dbReference type="InterPro" id="IPR005814">
    <property type="entry name" value="Aminotrans_3"/>
</dbReference>